<comment type="cofactor">
    <cofactor evidence="5">
        <name>[2Fe-2S] cluster</name>
        <dbReference type="ChEBI" id="CHEBI:190135"/>
    </cofactor>
</comment>
<dbReference type="EMBL" id="CP002408">
    <property type="protein sequence ID" value="AFU59299.1"/>
    <property type="molecule type" value="Genomic_DNA"/>
</dbReference>
<organism evidence="7 8">
    <name type="scientific">Nitrososphaera gargensis (strain Ga9.2)</name>
    <dbReference type="NCBI Taxonomy" id="1237085"/>
    <lineage>
        <taxon>Archaea</taxon>
        <taxon>Nitrososphaerota</taxon>
        <taxon>Nitrososphaeria</taxon>
        <taxon>Nitrososphaerales</taxon>
        <taxon>Nitrososphaeraceae</taxon>
        <taxon>Nitrososphaera</taxon>
    </lineage>
</organism>
<dbReference type="PANTHER" id="PTHR21496:SF0">
    <property type="entry name" value="RIESKE DOMAIN-CONTAINING PROTEIN"/>
    <property type="match status" value="1"/>
</dbReference>
<protein>
    <submittedName>
        <fullName evidence="7">Putative rieske (2Fe-2S) domain protein</fullName>
    </submittedName>
</protein>
<dbReference type="RefSeq" id="WP_015019834.1">
    <property type="nucleotide sequence ID" value="NC_018719.1"/>
</dbReference>
<dbReference type="PROSITE" id="PS51296">
    <property type="entry name" value="RIESKE"/>
    <property type="match status" value="1"/>
</dbReference>
<dbReference type="KEGG" id="nga:Ngar_c23740"/>
<reference evidence="7 8" key="1">
    <citation type="journal article" date="2012" name="Environ. Microbiol.">
        <title>The genome of the ammonia-oxidizing Candidatus Nitrososphaera gargensis: insights into metabolic versatility and environmental adaptations.</title>
        <authorList>
            <person name="Spang A."/>
            <person name="Poehlein A."/>
            <person name="Offre P."/>
            <person name="Zumbragel S."/>
            <person name="Haider S."/>
            <person name="Rychlik N."/>
            <person name="Nowka B."/>
            <person name="Schmeisser C."/>
            <person name="Lebedeva E.V."/>
            <person name="Rattei T."/>
            <person name="Bohm C."/>
            <person name="Schmid M."/>
            <person name="Galushko A."/>
            <person name="Hatzenpichler R."/>
            <person name="Weinmaier T."/>
            <person name="Daniel R."/>
            <person name="Schleper C."/>
            <person name="Spieck E."/>
            <person name="Streit W."/>
            <person name="Wagner M."/>
        </authorList>
    </citation>
    <scope>NUCLEOTIDE SEQUENCE [LARGE SCALE GENOMIC DNA]</scope>
    <source>
        <strain evidence="8">Ga9.2</strain>
    </source>
</reference>
<dbReference type="GO" id="GO:0046872">
    <property type="term" value="F:metal ion binding"/>
    <property type="evidence" value="ECO:0007669"/>
    <property type="project" value="UniProtKB-KW"/>
</dbReference>
<dbReference type="InterPro" id="IPR036922">
    <property type="entry name" value="Rieske_2Fe-2S_sf"/>
</dbReference>
<evidence type="ECO:0000313" key="8">
    <source>
        <dbReference type="Proteomes" id="UP000008037"/>
    </source>
</evidence>
<keyword evidence="3" id="KW-0408">Iron</keyword>
<dbReference type="Pfam" id="PF00355">
    <property type="entry name" value="Rieske"/>
    <property type="match status" value="1"/>
</dbReference>
<dbReference type="Proteomes" id="UP000008037">
    <property type="component" value="Chromosome"/>
</dbReference>
<dbReference type="Gene3D" id="2.102.10.10">
    <property type="entry name" value="Rieske [2Fe-2S] iron-sulphur domain"/>
    <property type="match status" value="1"/>
</dbReference>
<dbReference type="GeneID" id="13794391"/>
<dbReference type="InterPro" id="IPR017941">
    <property type="entry name" value="Rieske_2Fe-2S"/>
</dbReference>
<keyword evidence="8" id="KW-1185">Reference proteome</keyword>
<evidence type="ECO:0000256" key="4">
    <source>
        <dbReference type="ARBA" id="ARBA00023014"/>
    </source>
</evidence>
<name>K0INF8_NITGG</name>
<keyword evidence="2" id="KW-0479">Metal-binding</keyword>
<evidence type="ECO:0000313" key="7">
    <source>
        <dbReference type="EMBL" id="AFU59299.1"/>
    </source>
</evidence>
<evidence type="ECO:0000259" key="6">
    <source>
        <dbReference type="PROSITE" id="PS51296"/>
    </source>
</evidence>
<evidence type="ECO:0000256" key="2">
    <source>
        <dbReference type="ARBA" id="ARBA00022723"/>
    </source>
</evidence>
<dbReference type="HOGENOM" id="CLU_055690_5_3_2"/>
<dbReference type="STRING" id="1237085.Ngar_c23740"/>
<dbReference type="OrthoDB" id="6837at2157"/>
<dbReference type="GO" id="GO:0051537">
    <property type="term" value="F:2 iron, 2 sulfur cluster binding"/>
    <property type="evidence" value="ECO:0007669"/>
    <property type="project" value="UniProtKB-KW"/>
</dbReference>
<dbReference type="AlphaFoldDB" id="K0INF8"/>
<dbReference type="BioCyc" id="CNIT1237085:G1324-2372-MONOMER"/>
<keyword evidence="4" id="KW-0411">Iron-sulfur</keyword>
<proteinExistence type="predicted"/>
<sequence>MNDGYYRPVCRSDELKDDSMRVFRVDSTDVLVGRRNGKLFACNNSCPHRGASLSKGEFKDDNIVCYMHGYEYNVFTGKLENMKSWKKEETWVEQNPEWRKSGDLVLYEIKEHGGTVYVRL</sequence>
<dbReference type="InParanoid" id="K0INF8"/>
<gene>
    <name evidence="7" type="ordered locus">Ngar_c23740</name>
</gene>
<evidence type="ECO:0000256" key="1">
    <source>
        <dbReference type="ARBA" id="ARBA00022714"/>
    </source>
</evidence>
<keyword evidence="1" id="KW-0001">2Fe-2S</keyword>
<evidence type="ECO:0000256" key="5">
    <source>
        <dbReference type="ARBA" id="ARBA00034078"/>
    </source>
</evidence>
<evidence type="ECO:0000256" key="3">
    <source>
        <dbReference type="ARBA" id="ARBA00023004"/>
    </source>
</evidence>
<feature type="domain" description="Rieske" evidence="6">
    <location>
        <begin position="6"/>
        <end position="118"/>
    </location>
</feature>
<dbReference type="SUPFAM" id="SSF50022">
    <property type="entry name" value="ISP domain"/>
    <property type="match status" value="1"/>
</dbReference>
<accession>K0INF8</accession>
<dbReference type="PANTHER" id="PTHR21496">
    <property type="entry name" value="FERREDOXIN-RELATED"/>
    <property type="match status" value="1"/>
</dbReference>